<keyword evidence="2" id="KW-1185">Reference proteome</keyword>
<organism evidence="1 2">
    <name type="scientific">Priestia aryabhattai</name>
    <name type="common">Bacillus aryabhattai</name>
    <dbReference type="NCBI Taxonomy" id="412384"/>
    <lineage>
        <taxon>Bacteria</taxon>
        <taxon>Bacillati</taxon>
        <taxon>Bacillota</taxon>
        <taxon>Bacilli</taxon>
        <taxon>Bacillales</taxon>
        <taxon>Bacillaceae</taxon>
        <taxon>Priestia</taxon>
    </lineage>
</organism>
<dbReference type="AlphaFoldDB" id="A0A7W3RIC6"/>
<proteinExistence type="predicted"/>
<evidence type="ECO:0000313" key="2">
    <source>
        <dbReference type="Proteomes" id="UP000543174"/>
    </source>
</evidence>
<dbReference type="EMBL" id="JACJHT010000012">
    <property type="protein sequence ID" value="MBA9042423.1"/>
    <property type="molecule type" value="Genomic_DNA"/>
</dbReference>
<sequence>MMGRDTFIYEHNRYKKMLNNLIEYEVSTITHTMPGLMELVYSKASQTFQITTLADGNVSLYDDIDTACDALYTIYTLS</sequence>
<reference evidence="1" key="1">
    <citation type="submission" date="2020-08" db="EMBL/GenBank/DDBJ databases">
        <title>Functional genomics of gut bacteria from endangered species of beetles.</title>
        <authorList>
            <person name="Carlos-Shanley C."/>
        </authorList>
    </citation>
    <scope>NUCLEOTIDE SEQUENCE [LARGE SCALE GENOMIC DNA]</scope>
    <source>
        <strain evidence="1">S00060</strain>
    </source>
</reference>
<comment type="caution">
    <text evidence="1">The sequence shown here is derived from an EMBL/GenBank/DDBJ whole genome shotgun (WGS) entry which is preliminary data.</text>
</comment>
<protein>
    <submittedName>
        <fullName evidence="1">Uncharacterized protein YkuJ</fullName>
    </submittedName>
</protein>
<name>A0A7W3RIC6_PRIAR</name>
<evidence type="ECO:0000313" key="1">
    <source>
        <dbReference type="EMBL" id="MBA9042423.1"/>
    </source>
</evidence>
<accession>A0A7W3RIC6</accession>
<gene>
    <name evidence="1" type="ORF">HNP21_005558</name>
</gene>
<dbReference type="Proteomes" id="UP000543174">
    <property type="component" value="Unassembled WGS sequence"/>
</dbReference>